<proteinExistence type="predicted"/>
<dbReference type="PROSITE" id="PS51505">
    <property type="entry name" value="SCA7"/>
    <property type="match status" value="1"/>
</dbReference>
<dbReference type="GO" id="GO:0006357">
    <property type="term" value="P:regulation of transcription by RNA polymerase II"/>
    <property type="evidence" value="ECO:0007669"/>
    <property type="project" value="TreeGrafter"/>
</dbReference>
<reference evidence="3 4" key="1">
    <citation type="submission" date="2017-11" db="EMBL/GenBank/DDBJ databases">
        <title>The genome of Rhizophagus clarus HR1 reveals common genetic basis of auxotrophy among arbuscular mycorrhizal fungi.</title>
        <authorList>
            <person name="Kobayashi Y."/>
        </authorList>
    </citation>
    <scope>NUCLEOTIDE SEQUENCE [LARGE SCALE GENOMIC DNA]</scope>
    <source>
        <strain evidence="3 4">HR1</strain>
    </source>
</reference>
<feature type="compositionally biased region" description="Polar residues" evidence="1">
    <location>
        <begin position="160"/>
        <end position="171"/>
    </location>
</feature>
<dbReference type="InterPro" id="IPR037804">
    <property type="entry name" value="SGF73"/>
</dbReference>
<dbReference type="Proteomes" id="UP000247702">
    <property type="component" value="Unassembled WGS sequence"/>
</dbReference>
<organism evidence="3 4">
    <name type="scientific">Rhizophagus clarus</name>
    <dbReference type="NCBI Taxonomy" id="94130"/>
    <lineage>
        <taxon>Eukaryota</taxon>
        <taxon>Fungi</taxon>
        <taxon>Fungi incertae sedis</taxon>
        <taxon>Mucoromycota</taxon>
        <taxon>Glomeromycotina</taxon>
        <taxon>Glomeromycetes</taxon>
        <taxon>Glomerales</taxon>
        <taxon>Glomeraceae</taxon>
        <taxon>Rhizophagus</taxon>
    </lineage>
</organism>
<dbReference type="PANTHER" id="PTHR47805:SF1">
    <property type="entry name" value="SAGA-ASSOCIATED FACTOR 73"/>
    <property type="match status" value="1"/>
</dbReference>
<gene>
    <name evidence="3" type="ORF">RclHR1_04870005</name>
</gene>
<dbReference type="Pfam" id="PF08313">
    <property type="entry name" value="SCA7"/>
    <property type="match status" value="1"/>
</dbReference>
<evidence type="ECO:0000313" key="3">
    <source>
        <dbReference type="EMBL" id="GBC02862.1"/>
    </source>
</evidence>
<keyword evidence="4" id="KW-1185">Reference proteome</keyword>
<feature type="domain" description="SCA7" evidence="2">
    <location>
        <begin position="216"/>
        <end position="283"/>
    </location>
</feature>
<evidence type="ECO:0000313" key="4">
    <source>
        <dbReference type="Proteomes" id="UP000247702"/>
    </source>
</evidence>
<comment type="caution">
    <text evidence="3">The sequence shown here is derived from an EMBL/GenBank/DDBJ whole genome shotgun (WGS) entry which is preliminary data.</text>
</comment>
<feature type="compositionally biased region" description="Basic and acidic residues" evidence="1">
    <location>
        <begin position="180"/>
        <end position="190"/>
    </location>
</feature>
<dbReference type="GO" id="GO:0031048">
    <property type="term" value="P:regulatory ncRNA-mediated heterochromatin formation"/>
    <property type="evidence" value="ECO:0007669"/>
    <property type="project" value="TreeGrafter"/>
</dbReference>
<sequence>MSQGWKSLITTDSLLVFNKEEENWELPTFRIPSDVPSLEEPVTDPSSWKELKDATLSEDFDNEDDAVLASNGEVSVPPSTASRLNYYDILYFTSSIQKKKLGNRGADESGIVNCNECSKKVLPRGFIDHSANCEKIKAEALEAAQNVDIPTEMSIADLTVNKSTKNPTTESHNSKKRKKSVEAEITDAKRPNSPVAKASPEKKQKTKKEKEKRKTTGRHKGPIDLDKQCGVLVPPNVTACSRSLTCKSHSMALKRSVKGRSQAYDILLAQYQKKSIGRPQNNGVPNNKQDNTKKDGKVVIPEKEEEVVDSEEEVDAVMEAIMYSNPRPLVTRSASYVPQRSNYFIYNDINDILPKGLIASSKLLLQNYYSLDY</sequence>
<dbReference type="AlphaFoldDB" id="A0A2Z6S2A2"/>
<evidence type="ECO:0000259" key="2">
    <source>
        <dbReference type="PROSITE" id="PS51505"/>
    </source>
</evidence>
<feature type="region of interest" description="Disordered" evidence="1">
    <location>
        <begin position="158"/>
        <end position="227"/>
    </location>
</feature>
<feature type="compositionally biased region" description="Basic and acidic residues" evidence="1">
    <location>
        <begin position="199"/>
        <end position="214"/>
    </location>
</feature>
<dbReference type="InterPro" id="IPR013243">
    <property type="entry name" value="SCA7_dom"/>
</dbReference>
<dbReference type="STRING" id="94130.A0A2Z6S2A2"/>
<name>A0A2Z6S2A2_9GLOM</name>
<dbReference type="PANTHER" id="PTHR47805">
    <property type="entry name" value="SAGA-ASSOCIATED FACTOR 73"/>
    <property type="match status" value="1"/>
</dbReference>
<dbReference type="Gene3D" id="6.10.140.1270">
    <property type="match status" value="1"/>
</dbReference>
<accession>A0A2Z6S2A2</accession>
<dbReference type="GO" id="GO:1904802">
    <property type="term" value="P:RITS complex assembly"/>
    <property type="evidence" value="ECO:0007669"/>
    <property type="project" value="TreeGrafter"/>
</dbReference>
<protein>
    <recommendedName>
        <fullName evidence="2">SCA7 domain-containing protein</fullName>
    </recommendedName>
</protein>
<dbReference type="EMBL" id="BEXD01003856">
    <property type="protein sequence ID" value="GBC02862.1"/>
    <property type="molecule type" value="Genomic_DNA"/>
</dbReference>
<evidence type="ECO:0000256" key="1">
    <source>
        <dbReference type="SAM" id="MobiDB-lite"/>
    </source>
</evidence>
<dbReference type="GO" id="GO:0000124">
    <property type="term" value="C:SAGA complex"/>
    <property type="evidence" value="ECO:0007669"/>
    <property type="project" value="InterPro"/>
</dbReference>